<dbReference type="SMART" id="SM00248">
    <property type="entry name" value="ANK"/>
    <property type="match status" value="7"/>
</dbReference>
<feature type="domain" description="NWD NACHT-NTPase N-terminal" evidence="2">
    <location>
        <begin position="19"/>
        <end position="168"/>
    </location>
</feature>
<feature type="repeat" description="ANK" evidence="1">
    <location>
        <begin position="612"/>
        <end position="644"/>
    </location>
</feature>
<keyword evidence="1" id="KW-0040">ANK repeat</keyword>
<evidence type="ECO:0000313" key="4">
    <source>
        <dbReference type="Proteomes" id="UP000034112"/>
    </source>
</evidence>
<organism evidence="3 4">
    <name type="scientific">Trichoderma harzianum</name>
    <name type="common">Hypocrea lixii</name>
    <dbReference type="NCBI Taxonomy" id="5544"/>
    <lineage>
        <taxon>Eukaryota</taxon>
        <taxon>Fungi</taxon>
        <taxon>Dikarya</taxon>
        <taxon>Ascomycota</taxon>
        <taxon>Pezizomycotina</taxon>
        <taxon>Sordariomycetes</taxon>
        <taxon>Hypocreomycetidae</taxon>
        <taxon>Hypocreales</taxon>
        <taxon>Hypocreaceae</taxon>
        <taxon>Trichoderma</taxon>
    </lineage>
</organism>
<evidence type="ECO:0000256" key="1">
    <source>
        <dbReference type="PROSITE-ProRule" id="PRU00023"/>
    </source>
</evidence>
<gene>
    <name evidence="3" type="ORF">THAR02_02516</name>
</gene>
<feature type="repeat" description="ANK" evidence="1">
    <location>
        <begin position="825"/>
        <end position="857"/>
    </location>
</feature>
<dbReference type="Gene3D" id="1.25.40.20">
    <property type="entry name" value="Ankyrin repeat-containing domain"/>
    <property type="match status" value="2"/>
</dbReference>
<comment type="caution">
    <text evidence="3">The sequence shown here is derived from an EMBL/GenBank/DDBJ whole genome shotgun (WGS) entry which is preliminary data.</text>
</comment>
<proteinExistence type="predicted"/>
<dbReference type="Pfam" id="PF13637">
    <property type="entry name" value="Ank_4"/>
    <property type="match status" value="1"/>
</dbReference>
<dbReference type="Pfam" id="PF00023">
    <property type="entry name" value="Ank"/>
    <property type="match status" value="1"/>
</dbReference>
<dbReference type="InterPro" id="IPR036770">
    <property type="entry name" value="Ankyrin_rpt-contain_sf"/>
</dbReference>
<feature type="repeat" description="ANK" evidence="1">
    <location>
        <begin position="579"/>
        <end position="611"/>
    </location>
</feature>
<sequence>MNEVNKNTTTLKLRSTEIRMRDVARHVLNVIGATNSYINKAVSANLSASIAWAGVSFLLPLFMNISTESAVQAKGLEYISSLISQSQIREELYVKCYESRKDAQQELQQSHHEYEAALGRLYRQILKFQAKSCCHFSNSSAFRYGLDAVKWNDWAQLVNDVRQRDTEFAAFEQVWQDLQHLEERLIAESLQRETMNSMAAIRTEMSISREAAERAMTKQERDELFSCLCYIDPSSIYNTSRERHEAGTNEWLIHSWEFQNWRRSDGSLLWLHGKERDIELRICGLLSPPNRIEIDLLTQKRTLDNDIHQYISSTLATDNFEDWSVDIKEEVKQSLVKKADSMFQYVRFQLEILQELSSVSEIRKALLDLPVGLDATWDRILENINAKSQRRVINSLKWLAFSKRVLAIEELAEIFIIDPDNDIAFDEDARLFSSSATLKYFSGLIVVEEDQSLSKETVRLVHFSIREYLTSDRIEERLSSAFSFTEADAHIYIARSCLAYLMHLNTTHERSTKTTLNALQENYHLSEYAAKYWAVHLEEVPRAQWPAKATLSAVLADHSLTELMIAEKCGANEYITQEDLDLGLHYAAYGGHLYIVRLFLEKGAKMNARCGKWDSAVYSAVSGGHMNVLEFFVGNGADVNSQSALFTCIPEEGTQLLKYLLDRGMYKDTQDEQHGTALHKAITDTNYWHFTLLLGRGADINPLSEKLGTPLHVACVGLDGYHRYEDRKLRYIEELLDHGADPNICGGKYATALQAACSIISTSKMELAIKAVRLLLEHGADVNVQGGHWGSALHAAAASRSSMEKVELMKLLLDHGAKVDQRGNDGEIPLHVACHQGTIEAVRFLVDRGAHVNAEGGRFGTPIVAAAARGDALPF</sequence>
<name>A0A0F9XKM6_TRIHA</name>
<dbReference type="InterPro" id="IPR002110">
    <property type="entry name" value="Ankyrin_rpt"/>
</dbReference>
<dbReference type="OMA" id="ECRTRIT"/>
<evidence type="ECO:0000313" key="3">
    <source>
        <dbReference type="EMBL" id="KKP05411.1"/>
    </source>
</evidence>
<dbReference type="PROSITE" id="PS50088">
    <property type="entry name" value="ANK_REPEAT"/>
    <property type="match status" value="4"/>
</dbReference>
<protein>
    <recommendedName>
        <fullName evidence="2">NWD NACHT-NTPase N-terminal domain-containing protein</fullName>
    </recommendedName>
</protein>
<dbReference type="Proteomes" id="UP000034112">
    <property type="component" value="Unassembled WGS sequence"/>
</dbReference>
<dbReference type="PANTHER" id="PTHR10039:SF15">
    <property type="entry name" value="NACHT DOMAIN-CONTAINING PROTEIN"/>
    <property type="match status" value="1"/>
</dbReference>
<evidence type="ECO:0000259" key="2">
    <source>
        <dbReference type="Pfam" id="PF17100"/>
    </source>
</evidence>
<dbReference type="Pfam" id="PF17100">
    <property type="entry name" value="NACHT_N"/>
    <property type="match status" value="1"/>
</dbReference>
<dbReference type="PROSITE" id="PS50297">
    <property type="entry name" value="ANK_REP_REGION"/>
    <property type="match status" value="2"/>
</dbReference>
<feature type="repeat" description="ANK" evidence="1">
    <location>
        <begin position="788"/>
        <end position="824"/>
    </location>
</feature>
<dbReference type="Pfam" id="PF12796">
    <property type="entry name" value="Ank_2"/>
    <property type="match status" value="1"/>
</dbReference>
<dbReference type="InterPro" id="IPR031359">
    <property type="entry name" value="NACHT_N"/>
</dbReference>
<dbReference type="PANTHER" id="PTHR10039">
    <property type="entry name" value="AMELOGENIN"/>
    <property type="match status" value="1"/>
</dbReference>
<reference evidence="4" key="1">
    <citation type="journal article" date="2015" name="Genome Announc.">
        <title>Draft whole-genome sequence of the biocontrol agent Trichoderma harzianum T6776.</title>
        <authorList>
            <person name="Baroncelli R."/>
            <person name="Piaggeschi G."/>
            <person name="Fiorini L."/>
            <person name="Bertolini E."/>
            <person name="Zapparata A."/>
            <person name="Pe M.E."/>
            <person name="Sarrocco S."/>
            <person name="Vannacci G."/>
        </authorList>
    </citation>
    <scope>NUCLEOTIDE SEQUENCE [LARGE SCALE GENOMIC DNA]</scope>
    <source>
        <strain evidence="4">T6776</strain>
    </source>
</reference>
<dbReference type="OrthoDB" id="4772757at2759"/>
<accession>A0A0F9XKM6</accession>
<dbReference type="SUPFAM" id="SSF48403">
    <property type="entry name" value="Ankyrin repeat"/>
    <property type="match status" value="1"/>
</dbReference>
<dbReference type="AlphaFoldDB" id="A0A0F9XKM6"/>
<dbReference type="EMBL" id="JOKZ01000050">
    <property type="protein sequence ID" value="KKP05411.1"/>
    <property type="molecule type" value="Genomic_DNA"/>
</dbReference>